<dbReference type="EMBL" id="CZQE01000292">
    <property type="protein sequence ID" value="CUS45694.1"/>
    <property type="molecule type" value="Genomic_DNA"/>
</dbReference>
<gene>
    <name evidence="1" type="ORF">MGWOODY_Smn2876</name>
</gene>
<proteinExistence type="predicted"/>
<protein>
    <submittedName>
        <fullName evidence="1">Uncharacterized protein</fullName>
    </submittedName>
</protein>
<organism evidence="1">
    <name type="scientific">hydrothermal vent metagenome</name>
    <dbReference type="NCBI Taxonomy" id="652676"/>
    <lineage>
        <taxon>unclassified sequences</taxon>
        <taxon>metagenomes</taxon>
        <taxon>ecological metagenomes</taxon>
    </lineage>
</organism>
<accession>A0A160TP46</accession>
<dbReference type="AlphaFoldDB" id="A0A160TP46"/>
<name>A0A160TP46_9ZZZZ</name>
<sequence length="79" mass="8658">MRALPGFLLRIQHRLSPLTVTWKHGHPLPEVGGAPACRDLPDRHHAPFPSGLSAGPKPIASVAFLLHGIRPWPPRPSLR</sequence>
<evidence type="ECO:0000313" key="1">
    <source>
        <dbReference type="EMBL" id="CUS45694.1"/>
    </source>
</evidence>
<reference evidence="1" key="1">
    <citation type="submission" date="2015-10" db="EMBL/GenBank/DDBJ databases">
        <authorList>
            <person name="Gilbert D.G."/>
        </authorList>
    </citation>
    <scope>NUCLEOTIDE SEQUENCE</scope>
</reference>